<accession>A0A369TG93</accession>
<dbReference type="InterPro" id="IPR000653">
    <property type="entry name" value="DegT/StrS_aminotransferase"/>
</dbReference>
<comment type="caution">
    <text evidence="4">The sequence shown here is derived from an EMBL/GenBank/DDBJ whole genome shotgun (WGS) entry which is preliminary data.</text>
</comment>
<keyword evidence="4" id="KW-0032">Aminotransferase</keyword>
<dbReference type="GO" id="GO:0008483">
    <property type="term" value="F:transaminase activity"/>
    <property type="evidence" value="ECO:0007669"/>
    <property type="project" value="UniProtKB-KW"/>
</dbReference>
<keyword evidence="1 3" id="KW-0663">Pyridoxal phosphate</keyword>
<keyword evidence="4" id="KW-0808">Transferase</keyword>
<evidence type="ECO:0000256" key="2">
    <source>
        <dbReference type="ARBA" id="ARBA00037999"/>
    </source>
</evidence>
<dbReference type="Proteomes" id="UP000253977">
    <property type="component" value="Unassembled WGS sequence"/>
</dbReference>
<dbReference type="GO" id="GO:0030170">
    <property type="term" value="F:pyridoxal phosphate binding"/>
    <property type="evidence" value="ECO:0007669"/>
    <property type="project" value="TreeGrafter"/>
</dbReference>
<evidence type="ECO:0000256" key="3">
    <source>
        <dbReference type="RuleBase" id="RU004508"/>
    </source>
</evidence>
<gene>
    <name evidence="4" type="ORF">DU478_20500</name>
</gene>
<dbReference type="GO" id="GO:0000271">
    <property type="term" value="P:polysaccharide biosynthetic process"/>
    <property type="evidence" value="ECO:0007669"/>
    <property type="project" value="TreeGrafter"/>
</dbReference>
<proteinExistence type="inferred from homology"/>
<dbReference type="Pfam" id="PF01041">
    <property type="entry name" value="DegT_DnrJ_EryC1"/>
    <property type="match status" value="1"/>
</dbReference>
<dbReference type="Gene3D" id="3.90.1150.10">
    <property type="entry name" value="Aspartate Aminotransferase, domain 1"/>
    <property type="match status" value="1"/>
</dbReference>
<dbReference type="Gene3D" id="3.40.640.10">
    <property type="entry name" value="Type I PLP-dependent aspartate aminotransferase-like (Major domain)"/>
    <property type="match status" value="1"/>
</dbReference>
<dbReference type="CDD" id="cd00616">
    <property type="entry name" value="AHBA_syn"/>
    <property type="match status" value="1"/>
</dbReference>
<organism evidence="4 5">
    <name type="scientific">Thalassococcus profundi</name>
    <dbReference type="NCBI Taxonomy" id="2282382"/>
    <lineage>
        <taxon>Bacteria</taxon>
        <taxon>Pseudomonadati</taxon>
        <taxon>Pseudomonadota</taxon>
        <taxon>Alphaproteobacteria</taxon>
        <taxon>Rhodobacterales</taxon>
        <taxon>Roseobacteraceae</taxon>
        <taxon>Thalassococcus</taxon>
    </lineage>
</organism>
<dbReference type="EMBL" id="QPMK01000023">
    <property type="protein sequence ID" value="RDD64379.1"/>
    <property type="molecule type" value="Genomic_DNA"/>
</dbReference>
<dbReference type="PANTHER" id="PTHR30244:SF9">
    <property type="entry name" value="PROTEIN RV3402C"/>
    <property type="match status" value="1"/>
</dbReference>
<sequence length="463" mass="49396">MRRATTLWRAMPGRAASFPPTARPARLLPTAAIPSRIERPPETCQGYPHLHASARMPDSPAPSFHHKPLTGPEDLALFGAPPVFDTPRHVNRPAAPDRAAFDAMMDAVWERRWFTNDGPLVQELERRLSAFLDVPHCVLTSNATAGLDLVMQCLGIRGEVLLPSYTFISTAHLLALRGLTPVFCEVGTDMALDPADAAARLTERTDAVVATHVWGSPCDIDGLGALCDAAGIPLLFDAAHAFGARHQGHPLGRFGRAEVFSLHATKAFHTCEGGLITTCDAALADQLRLARNFGFSGSDRVDCTGVNAKMSELHAAMGLANLDAFPATRAAARAVHAAYRDGLAGLTGLRLKCPPAAEDNNHHYVVAEVDARAFGLTRDRLVELLTAEGIWARRYFFPGGHRSPPHAAANPGLSLPRTEALCDRVMLLPGGGAADLAEVAEICRMIRFVAGSAAAIHNAGKAG</sequence>
<keyword evidence="5" id="KW-1185">Reference proteome</keyword>
<dbReference type="InterPro" id="IPR015424">
    <property type="entry name" value="PyrdxlP-dep_Trfase"/>
</dbReference>
<comment type="similarity">
    <text evidence="2 3">Belongs to the DegT/DnrJ/EryC1 family.</text>
</comment>
<dbReference type="InterPro" id="IPR015421">
    <property type="entry name" value="PyrdxlP-dep_Trfase_major"/>
</dbReference>
<dbReference type="PANTHER" id="PTHR30244">
    <property type="entry name" value="TRANSAMINASE"/>
    <property type="match status" value="1"/>
</dbReference>
<reference evidence="4 5" key="1">
    <citation type="submission" date="2018-07" db="EMBL/GenBank/DDBJ databases">
        <title>Thalassococcus profundi sp. nov., a marine bacterium isolated from deep seawater of Okinawa Trough.</title>
        <authorList>
            <person name="Yu M."/>
        </authorList>
    </citation>
    <scope>NUCLEOTIDE SEQUENCE [LARGE SCALE GENOMIC DNA]</scope>
    <source>
        <strain evidence="4 5">WRAS1</strain>
    </source>
</reference>
<evidence type="ECO:0000313" key="5">
    <source>
        <dbReference type="Proteomes" id="UP000253977"/>
    </source>
</evidence>
<name>A0A369TG93_9RHOB</name>
<evidence type="ECO:0000256" key="1">
    <source>
        <dbReference type="ARBA" id="ARBA00022898"/>
    </source>
</evidence>
<evidence type="ECO:0000313" key="4">
    <source>
        <dbReference type="EMBL" id="RDD64379.1"/>
    </source>
</evidence>
<dbReference type="InterPro" id="IPR015422">
    <property type="entry name" value="PyrdxlP-dep_Trfase_small"/>
</dbReference>
<protein>
    <submittedName>
        <fullName evidence="4">Aminotransferase class I/II-fold pyridoxal phosphate-dependent enzyme</fullName>
    </submittedName>
</protein>
<dbReference type="SUPFAM" id="SSF53383">
    <property type="entry name" value="PLP-dependent transferases"/>
    <property type="match status" value="1"/>
</dbReference>
<dbReference type="AlphaFoldDB" id="A0A369TG93"/>